<dbReference type="AlphaFoldDB" id="A0A0F9T5D5"/>
<dbReference type="InterPro" id="IPR001296">
    <property type="entry name" value="Glyco_trans_1"/>
</dbReference>
<proteinExistence type="predicted"/>
<dbReference type="SUPFAM" id="SSF53756">
    <property type="entry name" value="UDP-Glycosyltransferase/glycogen phosphorylase"/>
    <property type="match status" value="1"/>
</dbReference>
<accession>A0A0F9T5D5</accession>
<dbReference type="PANTHER" id="PTHR46656:SF3">
    <property type="entry name" value="PUTATIVE-RELATED"/>
    <property type="match status" value="1"/>
</dbReference>
<organism evidence="2">
    <name type="scientific">marine sediment metagenome</name>
    <dbReference type="NCBI Taxonomy" id="412755"/>
    <lineage>
        <taxon>unclassified sequences</taxon>
        <taxon>metagenomes</taxon>
        <taxon>ecological metagenomes</taxon>
    </lineage>
</organism>
<sequence length="365" mass="42686">MSEKDYKEILWVSSFNKTTGYGVWGRGTVNAIQSSNDFLVKIKCPFPMPHNDPLRPLQEIEVEKPYVVHNFIPNYKLSEGEGFCSCTELRRPPDDQIYNLNQAKFVLALGDWCTKIYKECLDEPEKVFPVNFPFHRRLYGPIGPTVKFDIPDHYKFKFLFVGRIDVRKNIDTLIRCFKEEFGDSKDVCLLLKLNGEGYTCVPKWLMDQKPTKNIFWVPNRVQHMADLLRSVNAYICTDFGEGWGGPCTEAMLCGLPTIMPNHSGHLNYGNEYNSWLIDVNDWEYIGYNKNNIYQHLLPPNSMVKYPKEDSVRANLAQVYEQFKDAKREDYQYHVKIVEALKVERIVCDRYILEQFKTAFKYISEE</sequence>
<comment type="caution">
    <text evidence="2">The sequence shown here is derived from an EMBL/GenBank/DDBJ whole genome shotgun (WGS) entry which is preliminary data.</text>
</comment>
<gene>
    <name evidence="2" type="ORF">LCGC14_0770540</name>
</gene>
<evidence type="ECO:0000259" key="1">
    <source>
        <dbReference type="Pfam" id="PF00534"/>
    </source>
</evidence>
<dbReference type="Gene3D" id="3.40.50.2000">
    <property type="entry name" value="Glycogen Phosphorylase B"/>
    <property type="match status" value="1"/>
</dbReference>
<dbReference type="PANTHER" id="PTHR46656">
    <property type="entry name" value="PUTATIVE-RELATED"/>
    <property type="match status" value="1"/>
</dbReference>
<reference evidence="2" key="1">
    <citation type="journal article" date="2015" name="Nature">
        <title>Complex archaea that bridge the gap between prokaryotes and eukaryotes.</title>
        <authorList>
            <person name="Spang A."/>
            <person name="Saw J.H."/>
            <person name="Jorgensen S.L."/>
            <person name="Zaremba-Niedzwiedzka K."/>
            <person name="Martijn J."/>
            <person name="Lind A.E."/>
            <person name="van Eijk R."/>
            <person name="Schleper C."/>
            <person name="Guy L."/>
            <person name="Ettema T.J."/>
        </authorList>
    </citation>
    <scope>NUCLEOTIDE SEQUENCE</scope>
</reference>
<dbReference type="EMBL" id="LAZR01001945">
    <property type="protein sequence ID" value="KKN36748.1"/>
    <property type="molecule type" value="Genomic_DNA"/>
</dbReference>
<protein>
    <recommendedName>
        <fullName evidence="1">Glycosyl transferase family 1 domain-containing protein</fullName>
    </recommendedName>
</protein>
<evidence type="ECO:0000313" key="2">
    <source>
        <dbReference type="EMBL" id="KKN36748.1"/>
    </source>
</evidence>
<name>A0A0F9T5D5_9ZZZZ</name>
<dbReference type="GO" id="GO:0016757">
    <property type="term" value="F:glycosyltransferase activity"/>
    <property type="evidence" value="ECO:0007669"/>
    <property type="project" value="InterPro"/>
</dbReference>
<dbReference type="Pfam" id="PF00534">
    <property type="entry name" value="Glycos_transf_1"/>
    <property type="match status" value="1"/>
</dbReference>
<feature type="domain" description="Glycosyl transferase family 1" evidence="1">
    <location>
        <begin position="155"/>
        <end position="283"/>
    </location>
</feature>